<dbReference type="Pfam" id="PF04548">
    <property type="entry name" value="AIG1"/>
    <property type="match status" value="1"/>
</dbReference>
<dbReference type="OrthoDB" id="8954335at2759"/>
<dbReference type="Proteomes" id="UP000789572">
    <property type="component" value="Unassembled WGS sequence"/>
</dbReference>
<dbReference type="PANTHER" id="PTHR10903:SF170">
    <property type="entry name" value="GTPASE IMAP FAMILY MEMBER 7"/>
    <property type="match status" value="1"/>
</dbReference>
<evidence type="ECO:0000256" key="3">
    <source>
        <dbReference type="SAM" id="Coils"/>
    </source>
</evidence>
<dbReference type="PANTHER" id="PTHR10903">
    <property type="entry name" value="GTPASE, IMAP FAMILY MEMBER-RELATED"/>
    <property type="match status" value="1"/>
</dbReference>
<dbReference type="GO" id="GO:0005525">
    <property type="term" value="F:GTP binding"/>
    <property type="evidence" value="ECO:0007669"/>
    <property type="project" value="UniProtKB-KW"/>
</dbReference>
<reference evidence="5" key="1">
    <citation type="submission" date="2021-06" db="EMBL/GenBank/DDBJ databases">
        <authorList>
            <person name="Kallberg Y."/>
            <person name="Tangrot J."/>
            <person name="Rosling A."/>
        </authorList>
    </citation>
    <scope>NUCLEOTIDE SEQUENCE</scope>
    <source>
        <strain evidence="5">IA702</strain>
    </source>
</reference>
<dbReference type="SUPFAM" id="SSF52540">
    <property type="entry name" value="P-loop containing nucleoside triphosphate hydrolases"/>
    <property type="match status" value="1"/>
</dbReference>
<gene>
    <name evidence="5" type="ORF">POCULU_LOCUS6752</name>
</gene>
<dbReference type="InterPro" id="IPR045058">
    <property type="entry name" value="GIMA/IAN/Toc"/>
</dbReference>
<evidence type="ECO:0000313" key="6">
    <source>
        <dbReference type="Proteomes" id="UP000789572"/>
    </source>
</evidence>
<evidence type="ECO:0000256" key="2">
    <source>
        <dbReference type="ARBA" id="ARBA00023134"/>
    </source>
</evidence>
<dbReference type="EMBL" id="CAJVPJ010001324">
    <property type="protein sequence ID" value="CAG8586516.1"/>
    <property type="molecule type" value="Genomic_DNA"/>
</dbReference>
<organism evidence="5 6">
    <name type="scientific">Paraglomus occultum</name>
    <dbReference type="NCBI Taxonomy" id="144539"/>
    <lineage>
        <taxon>Eukaryota</taxon>
        <taxon>Fungi</taxon>
        <taxon>Fungi incertae sedis</taxon>
        <taxon>Mucoromycota</taxon>
        <taxon>Glomeromycotina</taxon>
        <taxon>Glomeromycetes</taxon>
        <taxon>Paraglomerales</taxon>
        <taxon>Paraglomeraceae</taxon>
        <taxon>Paraglomus</taxon>
    </lineage>
</organism>
<dbReference type="InterPro" id="IPR027417">
    <property type="entry name" value="P-loop_NTPase"/>
</dbReference>
<sequence>MIKNNKLVADKIIKELKESQGSKSETRNIQIVEFKYEREEYQIVDSIGIGDTSLSDSQVLAEITKGYELIKNGIHQVLFVVGGRFTPEEVETFNLLKKFFFDVDVDKYTTIVRTRFPNFEDESERNKDIETLRDENNPKITKMLDSCNEIVHVDNPSVNVVGDSLRVKKQVELNKETHLKKIKEDFKDRVKKENKKFEEEIKNLRKKKDEDLKKEIESLEKKIEENKKLENIDAFEALIEIAASKSGSGKSALANVITGTKRFGEADYAAS</sequence>
<accession>A0A9N9C4U0</accession>
<keyword evidence="2" id="KW-0342">GTP-binding</keyword>
<feature type="domain" description="AIG1-type G" evidence="4">
    <location>
        <begin position="22"/>
        <end position="195"/>
    </location>
</feature>
<protein>
    <submittedName>
        <fullName evidence="5">8973_t:CDS:1</fullName>
    </submittedName>
</protein>
<dbReference type="Gene3D" id="3.40.50.300">
    <property type="entry name" value="P-loop containing nucleotide triphosphate hydrolases"/>
    <property type="match status" value="1"/>
</dbReference>
<feature type="coiled-coil region" evidence="3">
    <location>
        <begin position="183"/>
        <end position="232"/>
    </location>
</feature>
<keyword evidence="6" id="KW-1185">Reference proteome</keyword>
<dbReference type="AlphaFoldDB" id="A0A9N9C4U0"/>
<evidence type="ECO:0000313" key="5">
    <source>
        <dbReference type="EMBL" id="CAG8586516.1"/>
    </source>
</evidence>
<keyword evidence="3" id="KW-0175">Coiled coil</keyword>
<keyword evidence="1" id="KW-0547">Nucleotide-binding</keyword>
<proteinExistence type="predicted"/>
<evidence type="ECO:0000256" key="1">
    <source>
        <dbReference type="ARBA" id="ARBA00022741"/>
    </source>
</evidence>
<evidence type="ECO:0000259" key="4">
    <source>
        <dbReference type="Pfam" id="PF04548"/>
    </source>
</evidence>
<name>A0A9N9C4U0_9GLOM</name>
<dbReference type="InterPro" id="IPR006703">
    <property type="entry name" value="G_AIG1"/>
</dbReference>
<comment type="caution">
    <text evidence="5">The sequence shown here is derived from an EMBL/GenBank/DDBJ whole genome shotgun (WGS) entry which is preliminary data.</text>
</comment>